<keyword evidence="4" id="KW-1185">Reference proteome</keyword>
<evidence type="ECO:0000313" key="3">
    <source>
        <dbReference type="EMBL" id="QIM51977.1"/>
    </source>
</evidence>
<dbReference type="Pfam" id="PF13439">
    <property type="entry name" value="Glyco_transf_4"/>
    <property type="match status" value="1"/>
</dbReference>
<dbReference type="PANTHER" id="PTHR46401">
    <property type="entry name" value="GLYCOSYLTRANSFERASE WBBK-RELATED"/>
    <property type="match status" value="1"/>
</dbReference>
<dbReference type="KEGG" id="hcz:G9Q37_07410"/>
<proteinExistence type="predicted"/>
<dbReference type="SUPFAM" id="SSF53756">
    <property type="entry name" value="UDP-Glycosyltransferase/glycogen phosphorylase"/>
    <property type="match status" value="1"/>
</dbReference>
<feature type="domain" description="Glycosyltransferase subfamily 4-like N-terminal" evidence="2">
    <location>
        <begin position="51"/>
        <end position="161"/>
    </location>
</feature>
<reference evidence="3 4" key="1">
    <citation type="submission" date="2020-03" db="EMBL/GenBank/DDBJ databases">
        <title>Hydrogenophaga sp. nov. isolated from cyanobacterial mat.</title>
        <authorList>
            <person name="Thorat V."/>
            <person name="Kirdat K."/>
            <person name="Tiwarekar B."/>
            <person name="Costa E.D."/>
            <person name="Yadav A."/>
        </authorList>
    </citation>
    <scope>NUCLEOTIDE SEQUENCE [LARGE SCALE GENOMIC DNA]</scope>
    <source>
        <strain evidence="3 4">BA0156</strain>
    </source>
</reference>
<dbReference type="GO" id="GO:0016757">
    <property type="term" value="F:glycosyltransferase activity"/>
    <property type="evidence" value="ECO:0007669"/>
    <property type="project" value="TreeGrafter"/>
</dbReference>
<dbReference type="AlphaFoldDB" id="A0A6G8IFL5"/>
<dbReference type="CDD" id="cd03801">
    <property type="entry name" value="GT4_PimA-like"/>
    <property type="match status" value="1"/>
</dbReference>
<dbReference type="GO" id="GO:0009103">
    <property type="term" value="P:lipopolysaccharide biosynthetic process"/>
    <property type="evidence" value="ECO:0007669"/>
    <property type="project" value="TreeGrafter"/>
</dbReference>
<dbReference type="Pfam" id="PF13692">
    <property type="entry name" value="Glyco_trans_1_4"/>
    <property type="match status" value="1"/>
</dbReference>
<keyword evidence="1 3" id="KW-0808">Transferase</keyword>
<evidence type="ECO:0000313" key="4">
    <source>
        <dbReference type="Proteomes" id="UP000503162"/>
    </source>
</evidence>
<dbReference type="EMBL" id="CP049989">
    <property type="protein sequence ID" value="QIM51977.1"/>
    <property type="molecule type" value="Genomic_DNA"/>
</dbReference>
<evidence type="ECO:0000256" key="1">
    <source>
        <dbReference type="ARBA" id="ARBA00022679"/>
    </source>
</evidence>
<name>A0A6G8IFL5_9BURK</name>
<dbReference type="PANTHER" id="PTHR46401:SF2">
    <property type="entry name" value="GLYCOSYLTRANSFERASE WBBK-RELATED"/>
    <property type="match status" value="1"/>
</dbReference>
<gene>
    <name evidence="3" type="ORF">G9Q37_07410</name>
</gene>
<dbReference type="RefSeq" id="WP_166226567.1">
    <property type="nucleotide sequence ID" value="NZ_CP049989.1"/>
</dbReference>
<sequence>MSARAPWVLLVPGDLHTPTGGYAYDRRLLQAWRAQGRAVDVLRLDGDWPHPDAVALARAAAALAALPDGACVVADGLAFGVLAAQVAPHAQRLRWVALVHHPLHLETGLAPALAEGLRRQEGEALRHAHQVVVPSPHTAHDVAALGVPAARIAVVEPGADPVAVPAPRPRAPDGPVELLCVATLTPRKDHGLLLRALGGLLHLDWRLHAVGSATRDAAHARALHALTASGPLAPRVVWHGELAEAALQARYAAADAFVLASRHEGYGMVINEALQHGLPVVASRAGALAQTVPPEAGLLVPAGDESAWRAALAAVIGDAALRARLAAGARAAAQHLPAWPQQAARFAALIDAVVA</sequence>
<dbReference type="Proteomes" id="UP000503162">
    <property type="component" value="Chromosome"/>
</dbReference>
<organism evidence="3 4">
    <name type="scientific">Hydrogenophaga crocea</name>
    <dbReference type="NCBI Taxonomy" id="2716225"/>
    <lineage>
        <taxon>Bacteria</taxon>
        <taxon>Pseudomonadati</taxon>
        <taxon>Pseudomonadota</taxon>
        <taxon>Betaproteobacteria</taxon>
        <taxon>Burkholderiales</taxon>
        <taxon>Comamonadaceae</taxon>
        <taxon>Hydrogenophaga</taxon>
    </lineage>
</organism>
<dbReference type="Gene3D" id="3.40.50.2000">
    <property type="entry name" value="Glycogen Phosphorylase B"/>
    <property type="match status" value="2"/>
</dbReference>
<accession>A0A6G8IFL5</accession>
<dbReference type="InterPro" id="IPR028098">
    <property type="entry name" value="Glyco_trans_4-like_N"/>
</dbReference>
<evidence type="ECO:0000259" key="2">
    <source>
        <dbReference type="Pfam" id="PF13439"/>
    </source>
</evidence>
<protein>
    <submittedName>
        <fullName evidence="3">Glycosyltransferase family 4 protein</fullName>
    </submittedName>
</protein>